<feature type="compositionally biased region" description="Basic and acidic residues" evidence="2">
    <location>
        <begin position="353"/>
        <end position="362"/>
    </location>
</feature>
<comment type="caution">
    <text evidence="3">The sequence shown here is derived from an EMBL/GenBank/DDBJ whole genome shotgun (WGS) entry which is preliminary data.</text>
</comment>
<name>A0A8S1X4I1_PAROT</name>
<dbReference type="Proteomes" id="UP000683925">
    <property type="component" value="Unassembled WGS sequence"/>
</dbReference>
<proteinExistence type="predicted"/>
<dbReference type="OrthoDB" id="306204at2759"/>
<dbReference type="OMA" id="QMNIFAK"/>
<dbReference type="EMBL" id="CAJJDP010000113">
    <property type="protein sequence ID" value="CAD8197014.1"/>
    <property type="molecule type" value="Genomic_DNA"/>
</dbReference>
<keyword evidence="1" id="KW-0175">Coiled coil</keyword>
<dbReference type="AlphaFoldDB" id="A0A8S1X4I1"/>
<sequence length="362" mass="42578">MNYQNPLQRTPKALQIKIPSPALRTQLSPTQFSSPKRIIPVTEIIRFIPNDQPGTPQKEPVNKAELSVPQLQSFLDELLKRYDKLAQDLQKSTQQEIQLQNDMNTLQQDTNNKLNEAYTENQILQETVKNKDQEIALLNELNDRLKEQHNKEIQDLKQENEHVLGVLTDKLQQMNIFAKEKISELEQTKSLLQLRDQEVLEWRSRKNIADSNTQEISNLKSKLSKLESQNNQLIKEASNLKSQLEQKETEINALKNKLQQVQSMNDQQQLEEELEQAKQEIKYYQEQLMQNEKNENLGGLDEQEEKIQVLESEIKRLNKQLIDMRHELEKYRVHKSDNEFLKSKLSTQQSQIRDSKLREAQY</sequence>
<feature type="region of interest" description="Disordered" evidence="2">
    <location>
        <begin position="342"/>
        <end position="362"/>
    </location>
</feature>
<accession>A0A8S1X4I1</accession>
<feature type="coiled-coil region" evidence="1">
    <location>
        <begin position="75"/>
        <end position="334"/>
    </location>
</feature>
<evidence type="ECO:0000313" key="4">
    <source>
        <dbReference type="Proteomes" id="UP000683925"/>
    </source>
</evidence>
<gene>
    <name evidence="3" type="ORF">POCTA_138.1.T1130095</name>
</gene>
<evidence type="ECO:0000256" key="2">
    <source>
        <dbReference type="SAM" id="MobiDB-lite"/>
    </source>
</evidence>
<protein>
    <submittedName>
        <fullName evidence="3">Uncharacterized protein</fullName>
    </submittedName>
</protein>
<evidence type="ECO:0000313" key="3">
    <source>
        <dbReference type="EMBL" id="CAD8197014.1"/>
    </source>
</evidence>
<reference evidence="3" key="1">
    <citation type="submission" date="2021-01" db="EMBL/GenBank/DDBJ databases">
        <authorList>
            <consortium name="Genoscope - CEA"/>
            <person name="William W."/>
        </authorList>
    </citation>
    <scope>NUCLEOTIDE SEQUENCE</scope>
</reference>
<organism evidence="3 4">
    <name type="scientific">Paramecium octaurelia</name>
    <dbReference type="NCBI Taxonomy" id="43137"/>
    <lineage>
        <taxon>Eukaryota</taxon>
        <taxon>Sar</taxon>
        <taxon>Alveolata</taxon>
        <taxon>Ciliophora</taxon>
        <taxon>Intramacronucleata</taxon>
        <taxon>Oligohymenophorea</taxon>
        <taxon>Peniculida</taxon>
        <taxon>Parameciidae</taxon>
        <taxon>Paramecium</taxon>
    </lineage>
</organism>
<evidence type="ECO:0000256" key="1">
    <source>
        <dbReference type="SAM" id="Coils"/>
    </source>
</evidence>
<keyword evidence="4" id="KW-1185">Reference proteome</keyword>